<feature type="binding site" evidence="7">
    <location>
        <position position="80"/>
    </location>
    <ligand>
        <name>substrate</name>
    </ligand>
</feature>
<dbReference type="InterPro" id="IPR031322">
    <property type="entry name" value="Shikimate/glucono_kinase"/>
</dbReference>
<dbReference type="CDD" id="cd00464">
    <property type="entry name" value="SK"/>
    <property type="match status" value="1"/>
</dbReference>
<keyword evidence="3 7" id="KW-0547">Nucleotide-binding</keyword>
<accession>A0A1F6D998</accession>
<feature type="binding site" evidence="7">
    <location>
        <position position="14"/>
    </location>
    <ligand>
        <name>Mg(2+)</name>
        <dbReference type="ChEBI" id="CHEBI:18420"/>
    </ligand>
</feature>
<comment type="similarity">
    <text evidence="7">Belongs to the shikimate kinase family.</text>
</comment>
<feature type="binding site" evidence="7">
    <location>
        <begin position="10"/>
        <end position="15"/>
    </location>
    <ligand>
        <name>ATP</name>
        <dbReference type="ChEBI" id="CHEBI:30616"/>
    </ligand>
</feature>
<evidence type="ECO:0000256" key="1">
    <source>
        <dbReference type="ARBA" id="ARBA00022605"/>
    </source>
</evidence>
<comment type="caution">
    <text evidence="8">The sequence shown here is derived from an EMBL/GenBank/DDBJ whole genome shotgun (WGS) entry which is preliminary data.</text>
</comment>
<comment type="subunit">
    <text evidence="7">Monomer.</text>
</comment>
<dbReference type="HAMAP" id="MF_00109">
    <property type="entry name" value="Shikimate_kinase"/>
    <property type="match status" value="1"/>
</dbReference>
<dbReference type="PANTHER" id="PTHR21087">
    <property type="entry name" value="SHIKIMATE KINASE"/>
    <property type="match status" value="1"/>
</dbReference>
<comment type="subcellular location">
    <subcellularLocation>
        <location evidence="7">Cytoplasm</location>
    </subcellularLocation>
</comment>
<keyword evidence="6 7" id="KW-0057">Aromatic amino acid biosynthesis</keyword>
<dbReference type="GO" id="GO:0009073">
    <property type="term" value="P:aromatic amino acid family biosynthetic process"/>
    <property type="evidence" value="ECO:0007669"/>
    <property type="project" value="UniProtKB-KW"/>
</dbReference>
<dbReference type="PANTHER" id="PTHR21087:SF16">
    <property type="entry name" value="SHIKIMATE KINASE 1, CHLOROPLASTIC"/>
    <property type="match status" value="1"/>
</dbReference>
<dbReference type="InterPro" id="IPR000623">
    <property type="entry name" value="Shikimate_kinase/TSH1"/>
</dbReference>
<comment type="pathway">
    <text evidence="7">Metabolic intermediate biosynthesis; chorismate biosynthesis; chorismate from D-erythrose 4-phosphate and phosphoenolpyruvate: step 5/7.</text>
</comment>
<dbReference type="EC" id="2.7.1.71" evidence="7"/>
<sequence length="168" mass="19071">MNVTLIGMAGAGKSYIGRRLAEKLGLSMLDVDRDLWEVKYGKPIQEILDEKGAEEYVKEEEQLILEHTKDKDGLLISPPGSVVYQPDALRHLTEISHIVYLKVPFSRIEERVNGAPPRALIGLGRKTLREVYDERCPLYEKYSHFTIDTESAEADDIVADILRFLGRD</sequence>
<dbReference type="GO" id="GO:0005524">
    <property type="term" value="F:ATP binding"/>
    <property type="evidence" value="ECO:0007669"/>
    <property type="project" value="UniProtKB-UniRule"/>
</dbReference>
<dbReference type="GO" id="GO:0004765">
    <property type="term" value="F:shikimate kinase activity"/>
    <property type="evidence" value="ECO:0007669"/>
    <property type="project" value="UniProtKB-UniRule"/>
</dbReference>
<dbReference type="GO" id="GO:0008652">
    <property type="term" value="P:amino acid biosynthetic process"/>
    <property type="evidence" value="ECO:0007669"/>
    <property type="project" value="UniProtKB-KW"/>
</dbReference>
<dbReference type="GO" id="GO:0005829">
    <property type="term" value="C:cytosol"/>
    <property type="evidence" value="ECO:0007669"/>
    <property type="project" value="TreeGrafter"/>
</dbReference>
<feature type="binding site" evidence="7">
    <location>
        <position position="32"/>
    </location>
    <ligand>
        <name>substrate</name>
    </ligand>
</feature>
<dbReference type="EMBL" id="MFKX01000007">
    <property type="protein sequence ID" value="OGG58019.1"/>
    <property type="molecule type" value="Genomic_DNA"/>
</dbReference>
<feature type="binding site" evidence="7">
    <location>
        <position position="135"/>
    </location>
    <ligand>
        <name>substrate</name>
    </ligand>
</feature>
<organism evidence="8 9">
    <name type="scientific">Candidatus Kaiserbacteria bacterium RIFCSPHIGHO2_01_FULL_55_17</name>
    <dbReference type="NCBI Taxonomy" id="1798484"/>
    <lineage>
        <taxon>Bacteria</taxon>
        <taxon>Candidatus Kaiseribacteriota</taxon>
    </lineage>
</organism>
<keyword evidence="4 7" id="KW-0418">Kinase</keyword>
<evidence type="ECO:0000256" key="4">
    <source>
        <dbReference type="ARBA" id="ARBA00022777"/>
    </source>
</evidence>
<gene>
    <name evidence="7" type="primary">aroK</name>
    <name evidence="8" type="ORF">A2853_00805</name>
</gene>
<feature type="binding site" evidence="7">
    <location>
        <position position="118"/>
    </location>
    <ligand>
        <name>ATP</name>
        <dbReference type="ChEBI" id="CHEBI:30616"/>
    </ligand>
</feature>
<dbReference type="UniPathway" id="UPA00053">
    <property type="reaction ID" value="UER00088"/>
</dbReference>
<comment type="function">
    <text evidence="7">Catalyzes the specific phosphorylation of the 3-hydroxyl group of shikimic acid using ATP as a cosubstrate.</text>
</comment>
<dbReference type="InterPro" id="IPR027417">
    <property type="entry name" value="P-loop_NTPase"/>
</dbReference>
<evidence type="ECO:0000256" key="6">
    <source>
        <dbReference type="ARBA" id="ARBA00023141"/>
    </source>
</evidence>
<evidence type="ECO:0000313" key="9">
    <source>
        <dbReference type="Proteomes" id="UP000177958"/>
    </source>
</evidence>
<keyword evidence="5 7" id="KW-0067">ATP-binding</keyword>
<evidence type="ECO:0000256" key="3">
    <source>
        <dbReference type="ARBA" id="ARBA00022741"/>
    </source>
</evidence>
<dbReference type="Proteomes" id="UP000177958">
    <property type="component" value="Unassembled WGS sequence"/>
</dbReference>
<dbReference type="Pfam" id="PF01202">
    <property type="entry name" value="SKI"/>
    <property type="match status" value="1"/>
</dbReference>
<name>A0A1F6D998_9BACT</name>
<dbReference type="Gene3D" id="3.40.50.300">
    <property type="entry name" value="P-loop containing nucleotide triphosphate hydrolases"/>
    <property type="match status" value="1"/>
</dbReference>
<keyword evidence="1 7" id="KW-0028">Amino-acid biosynthesis</keyword>
<keyword evidence="7" id="KW-0460">Magnesium</keyword>
<protein>
    <recommendedName>
        <fullName evidence="7">Shikimate kinase</fullName>
        <shortName evidence="7">SK</shortName>
        <ecNumber evidence="7">2.7.1.71</ecNumber>
    </recommendedName>
</protein>
<evidence type="ECO:0000256" key="2">
    <source>
        <dbReference type="ARBA" id="ARBA00022679"/>
    </source>
</evidence>
<comment type="catalytic activity">
    <reaction evidence="7">
        <text>shikimate + ATP = 3-phosphoshikimate + ADP + H(+)</text>
        <dbReference type="Rhea" id="RHEA:13121"/>
        <dbReference type="ChEBI" id="CHEBI:15378"/>
        <dbReference type="ChEBI" id="CHEBI:30616"/>
        <dbReference type="ChEBI" id="CHEBI:36208"/>
        <dbReference type="ChEBI" id="CHEBI:145989"/>
        <dbReference type="ChEBI" id="CHEBI:456216"/>
        <dbReference type="EC" id="2.7.1.71"/>
    </reaction>
</comment>
<evidence type="ECO:0000256" key="5">
    <source>
        <dbReference type="ARBA" id="ARBA00022840"/>
    </source>
</evidence>
<dbReference type="GO" id="GO:0009423">
    <property type="term" value="P:chorismate biosynthetic process"/>
    <property type="evidence" value="ECO:0007669"/>
    <property type="project" value="UniProtKB-UniRule"/>
</dbReference>
<dbReference type="SUPFAM" id="SSF52540">
    <property type="entry name" value="P-loop containing nucleoside triphosphate hydrolases"/>
    <property type="match status" value="1"/>
</dbReference>
<dbReference type="GO" id="GO:0000287">
    <property type="term" value="F:magnesium ion binding"/>
    <property type="evidence" value="ECO:0007669"/>
    <property type="project" value="UniProtKB-UniRule"/>
</dbReference>
<dbReference type="AlphaFoldDB" id="A0A1F6D998"/>
<proteinExistence type="inferred from homology"/>
<keyword evidence="7" id="KW-0963">Cytoplasm</keyword>
<evidence type="ECO:0000313" key="8">
    <source>
        <dbReference type="EMBL" id="OGG58019.1"/>
    </source>
</evidence>
<reference evidence="8 9" key="1">
    <citation type="journal article" date="2016" name="Nat. Commun.">
        <title>Thousands of microbial genomes shed light on interconnected biogeochemical processes in an aquifer system.</title>
        <authorList>
            <person name="Anantharaman K."/>
            <person name="Brown C.T."/>
            <person name="Hug L.A."/>
            <person name="Sharon I."/>
            <person name="Castelle C.J."/>
            <person name="Probst A.J."/>
            <person name="Thomas B.C."/>
            <person name="Singh A."/>
            <person name="Wilkins M.J."/>
            <person name="Karaoz U."/>
            <person name="Brodie E.L."/>
            <person name="Williams K.H."/>
            <person name="Hubbard S.S."/>
            <person name="Banfield J.F."/>
        </authorList>
    </citation>
    <scope>NUCLEOTIDE SEQUENCE [LARGE SCALE GENOMIC DNA]</scope>
</reference>
<comment type="cofactor">
    <cofactor evidence="7">
        <name>Mg(2+)</name>
        <dbReference type="ChEBI" id="CHEBI:18420"/>
    </cofactor>
    <text evidence="7">Binds 1 Mg(2+) ion per subunit.</text>
</comment>
<keyword evidence="7" id="KW-0479">Metal-binding</keyword>
<keyword evidence="2 7" id="KW-0808">Transferase</keyword>
<evidence type="ECO:0000256" key="7">
    <source>
        <dbReference type="HAMAP-Rule" id="MF_00109"/>
    </source>
</evidence>
<dbReference type="PRINTS" id="PR01100">
    <property type="entry name" value="SHIKIMTKNASE"/>
</dbReference>
<comment type="caution">
    <text evidence="7">Lacks conserved residue(s) required for the propagation of feature annotation.</text>
</comment>